<dbReference type="InterPro" id="IPR000618">
    <property type="entry name" value="Insect_cuticle"/>
</dbReference>
<dbReference type="PROSITE" id="PS00233">
    <property type="entry name" value="CHIT_BIND_RR_1"/>
    <property type="match status" value="1"/>
</dbReference>
<evidence type="ECO:0000256" key="1">
    <source>
        <dbReference type="ARBA" id="ARBA00022460"/>
    </source>
</evidence>
<dbReference type="PRINTS" id="PR00947">
    <property type="entry name" value="CUTICLE"/>
</dbReference>
<feature type="compositionally biased region" description="Basic and acidic residues" evidence="3">
    <location>
        <begin position="141"/>
        <end position="155"/>
    </location>
</feature>
<sequence>MATTKETGQSAKTCLVLFPKILFVAGCLAAVHAGLLPSETPVGYAPVGYAPVEHVAYDHAAPYATVEQAAPVAYAAVDHVAHPAPVAYAEPVAPVAYAAAKGIVSGAVPSYAAVPVAYTAKSLEYDPHPEYKFSYDVKDDYTGDSKSQHESRSGDVVHGSYSLDDPDGTRRTVDYTADPVNGFNAVVRKDPQAPKYIVPAYAPYHH</sequence>
<evidence type="ECO:0000256" key="3">
    <source>
        <dbReference type="SAM" id="MobiDB-lite"/>
    </source>
</evidence>
<dbReference type="GO" id="GO:0005615">
    <property type="term" value="C:extracellular space"/>
    <property type="evidence" value="ECO:0007669"/>
    <property type="project" value="TreeGrafter"/>
</dbReference>
<accession>A0A6P9A7V2</accession>
<dbReference type="PANTHER" id="PTHR12236">
    <property type="entry name" value="STRUCTURAL CONTITUENT OF CUTICLE"/>
    <property type="match status" value="1"/>
</dbReference>
<dbReference type="GO" id="GO:0042302">
    <property type="term" value="F:structural constituent of cuticle"/>
    <property type="evidence" value="ECO:0007669"/>
    <property type="project" value="UniProtKB-UniRule"/>
</dbReference>
<dbReference type="InParanoid" id="A0A6P9A7V2"/>
<reference evidence="6" key="1">
    <citation type="submission" date="2025-08" db="UniProtKB">
        <authorList>
            <consortium name="RefSeq"/>
        </authorList>
    </citation>
    <scope>IDENTIFICATION</scope>
    <source>
        <tissue evidence="6">Total insect</tissue>
    </source>
</reference>
<evidence type="ECO:0000256" key="4">
    <source>
        <dbReference type="SAM" id="SignalP"/>
    </source>
</evidence>
<proteinExistence type="predicted"/>
<keyword evidence="4" id="KW-0732">Signal</keyword>
<evidence type="ECO:0000256" key="2">
    <source>
        <dbReference type="PROSITE-ProRule" id="PRU00497"/>
    </source>
</evidence>
<dbReference type="InterPro" id="IPR031311">
    <property type="entry name" value="CHIT_BIND_RR_consensus"/>
</dbReference>
<dbReference type="GeneID" id="117652652"/>
<protein>
    <submittedName>
        <fullName evidence="6">Larval cuticle protein A2B-like</fullName>
    </submittedName>
</protein>
<evidence type="ECO:0000313" key="5">
    <source>
        <dbReference type="Proteomes" id="UP000515158"/>
    </source>
</evidence>
<gene>
    <name evidence="6" type="primary">LOC117652652</name>
</gene>
<organism evidence="6">
    <name type="scientific">Thrips palmi</name>
    <name type="common">Melon thrips</name>
    <dbReference type="NCBI Taxonomy" id="161013"/>
    <lineage>
        <taxon>Eukaryota</taxon>
        <taxon>Metazoa</taxon>
        <taxon>Ecdysozoa</taxon>
        <taxon>Arthropoda</taxon>
        <taxon>Hexapoda</taxon>
        <taxon>Insecta</taxon>
        <taxon>Pterygota</taxon>
        <taxon>Neoptera</taxon>
        <taxon>Paraneoptera</taxon>
        <taxon>Thysanoptera</taxon>
        <taxon>Terebrantia</taxon>
        <taxon>Thripoidea</taxon>
        <taxon>Thripidae</taxon>
        <taxon>Thrips</taxon>
    </lineage>
</organism>
<dbReference type="OrthoDB" id="10071059at2759"/>
<dbReference type="PANTHER" id="PTHR12236:SF86">
    <property type="entry name" value="CCP84AC-RELATED"/>
    <property type="match status" value="1"/>
</dbReference>
<name>A0A6P9A7V2_THRPL</name>
<dbReference type="PROSITE" id="PS51155">
    <property type="entry name" value="CHIT_BIND_RR_2"/>
    <property type="match status" value="1"/>
</dbReference>
<dbReference type="KEGG" id="tpal:117652652"/>
<feature type="signal peptide" evidence="4">
    <location>
        <begin position="1"/>
        <end position="29"/>
    </location>
</feature>
<dbReference type="Pfam" id="PF00379">
    <property type="entry name" value="Chitin_bind_4"/>
    <property type="match status" value="1"/>
</dbReference>
<dbReference type="InterPro" id="IPR051217">
    <property type="entry name" value="Insect_Cuticle_Struc_Prot"/>
</dbReference>
<dbReference type="GO" id="GO:0031012">
    <property type="term" value="C:extracellular matrix"/>
    <property type="evidence" value="ECO:0007669"/>
    <property type="project" value="TreeGrafter"/>
</dbReference>
<feature type="region of interest" description="Disordered" evidence="3">
    <location>
        <begin position="141"/>
        <end position="171"/>
    </location>
</feature>
<dbReference type="Proteomes" id="UP000515158">
    <property type="component" value="Unplaced"/>
</dbReference>
<feature type="chain" id="PRO_5028249643" evidence="4">
    <location>
        <begin position="30"/>
        <end position="206"/>
    </location>
</feature>
<keyword evidence="5" id="KW-1185">Reference proteome</keyword>
<evidence type="ECO:0000313" key="6">
    <source>
        <dbReference type="RefSeq" id="XP_034253625.1"/>
    </source>
</evidence>
<dbReference type="AlphaFoldDB" id="A0A6P9A7V2"/>
<keyword evidence="1 2" id="KW-0193">Cuticle</keyword>
<dbReference type="RefSeq" id="XP_034253625.1">
    <property type="nucleotide sequence ID" value="XM_034397734.1"/>
</dbReference>